<evidence type="ECO:0000313" key="2">
    <source>
        <dbReference type="EMBL" id="OAI12652.1"/>
    </source>
</evidence>
<gene>
    <name evidence="2" type="ORF">A1359_13255</name>
</gene>
<keyword evidence="3" id="KW-1185">Reference proteome</keyword>
<keyword evidence="1" id="KW-0812">Transmembrane</keyword>
<dbReference type="EMBL" id="LUUI01000127">
    <property type="protein sequence ID" value="OAI12652.1"/>
    <property type="molecule type" value="Genomic_DNA"/>
</dbReference>
<comment type="caution">
    <text evidence="2">The sequence shown here is derived from an EMBL/GenBank/DDBJ whole genome shotgun (WGS) entry which is preliminary data.</text>
</comment>
<feature type="transmembrane region" description="Helical" evidence="1">
    <location>
        <begin position="20"/>
        <end position="39"/>
    </location>
</feature>
<sequence>MNTTPLDPTLPKPSLLRWEIGIALLIKILLLIGLWFLIFRWMDKPVSKPDVAAHFALPATQAVAPTDISSQPLTQDTPHVR</sequence>
<dbReference type="RefSeq" id="WP_066985016.1">
    <property type="nucleotide sequence ID" value="NZ_LUUI01000127.1"/>
</dbReference>
<name>A0A177N453_9GAMM</name>
<dbReference type="OrthoDB" id="5573958at2"/>
<dbReference type="Proteomes" id="UP000078476">
    <property type="component" value="Unassembled WGS sequence"/>
</dbReference>
<dbReference type="AlphaFoldDB" id="A0A177N453"/>
<keyword evidence="1" id="KW-1133">Transmembrane helix</keyword>
<accession>A0A177N453</accession>
<evidence type="ECO:0000256" key="1">
    <source>
        <dbReference type="SAM" id="Phobius"/>
    </source>
</evidence>
<protein>
    <submittedName>
        <fullName evidence="2">Uncharacterized protein</fullName>
    </submittedName>
</protein>
<proteinExistence type="predicted"/>
<dbReference type="STRING" id="980561.A1359_13255"/>
<organism evidence="2 3">
    <name type="scientific">Methylomonas lenta</name>
    <dbReference type="NCBI Taxonomy" id="980561"/>
    <lineage>
        <taxon>Bacteria</taxon>
        <taxon>Pseudomonadati</taxon>
        <taxon>Pseudomonadota</taxon>
        <taxon>Gammaproteobacteria</taxon>
        <taxon>Methylococcales</taxon>
        <taxon>Methylococcaceae</taxon>
        <taxon>Methylomonas</taxon>
    </lineage>
</organism>
<evidence type="ECO:0000313" key="3">
    <source>
        <dbReference type="Proteomes" id="UP000078476"/>
    </source>
</evidence>
<reference evidence="2 3" key="1">
    <citation type="submission" date="2016-03" db="EMBL/GenBank/DDBJ databases">
        <authorList>
            <person name="Ploux O."/>
        </authorList>
    </citation>
    <scope>NUCLEOTIDE SEQUENCE [LARGE SCALE GENOMIC DNA]</scope>
    <source>
        <strain evidence="2 3">R-45370</strain>
    </source>
</reference>
<keyword evidence="1" id="KW-0472">Membrane</keyword>